<keyword evidence="2" id="KW-0732">Signal</keyword>
<feature type="region of interest" description="Disordered" evidence="1">
    <location>
        <begin position="85"/>
        <end position="109"/>
    </location>
</feature>
<sequence>MLLNCFPYVLATIALCHCLPTTKQPQPGDPENKKAESQPAPGGPPGPPPGFVPKVINFLLDQDESLTKAITKVTETITPTRHVDPETAYKLLRGNSKRSDRGDRKDGKNVANELETVRKLLAKYRERVDKKNVERGSGANVPIREELRKQSRMRAAEIKALLKSKGKVQSLVANPERSEELSEYLFEGDIVLSVEQAQQLVANVAEAGENPTTPEPIDPEKPGPSKRSKRGALNFATFPSNKWDKNEIVPYAFHSSIESDPSTTPVSTLKRRVPKTNPGTTRS</sequence>
<feature type="chain" id="PRO_5041897943" evidence="2">
    <location>
        <begin position="19"/>
        <end position="283"/>
    </location>
</feature>
<dbReference type="AlphaFoldDB" id="A0AAD4QTI3"/>
<name>A0AAD4QTI3_9BILA</name>
<evidence type="ECO:0000313" key="3">
    <source>
        <dbReference type="EMBL" id="KAI1693497.1"/>
    </source>
</evidence>
<feature type="region of interest" description="Disordered" evidence="1">
    <location>
        <begin position="24"/>
        <end position="51"/>
    </location>
</feature>
<comment type="caution">
    <text evidence="3">The sequence shown here is derived from an EMBL/GenBank/DDBJ whole genome shotgun (WGS) entry which is preliminary data.</text>
</comment>
<feature type="compositionally biased region" description="Basic and acidic residues" evidence="1">
    <location>
        <begin position="97"/>
        <end position="108"/>
    </location>
</feature>
<feature type="compositionally biased region" description="Polar residues" evidence="1">
    <location>
        <begin position="256"/>
        <end position="267"/>
    </location>
</feature>
<feature type="region of interest" description="Disordered" evidence="1">
    <location>
        <begin position="253"/>
        <end position="283"/>
    </location>
</feature>
<gene>
    <name evidence="3" type="ORF">DdX_20625</name>
</gene>
<evidence type="ECO:0000256" key="2">
    <source>
        <dbReference type="SAM" id="SignalP"/>
    </source>
</evidence>
<evidence type="ECO:0000313" key="4">
    <source>
        <dbReference type="Proteomes" id="UP001201812"/>
    </source>
</evidence>
<proteinExistence type="predicted"/>
<feature type="region of interest" description="Disordered" evidence="1">
    <location>
        <begin position="207"/>
        <end position="233"/>
    </location>
</feature>
<feature type="compositionally biased region" description="Pro residues" evidence="1">
    <location>
        <begin position="41"/>
        <end position="51"/>
    </location>
</feature>
<dbReference type="Proteomes" id="UP001201812">
    <property type="component" value="Unassembled WGS sequence"/>
</dbReference>
<reference evidence="3" key="1">
    <citation type="submission" date="2022-01" db="EMBL/GenBank/DDBJ databases">
        <title>Genome Sequence Resource for Two Populations of Ditylenchus destructor, the Migratory Endoparasitic Phytonematode.</title>
        <authorList>
            <person name="Zhang H."/>
            <person name="Lin R."/>
            <person name="Xie B."/>
        </authorList>
    </citation>
    <scope>NUCLEOTIDE SEQUENCE</scope>
    <source>
        <strain evidence="3">BazhouSP</strain>
    </source>
</reference>
<evidence type="ECO:0000256" key="1">
    <source>
        <dbReference type="SAM" id="MobiDB-lite"/>
    </source>
</evidence>
<dbReference type="EMBL" id="JAKKPZ010000621">
    <property type="protein sequence ID" value="KAI1693497.1"/>
    <property type="molecule type" value="Genomic_DNA"/>
</dbReference>
<keyword evidence="4" id="KW-1185">Reference proteome</keyword>
<organism evidence="3 4">
    <name type="scientific">Ditylenchus destructor</name>
    <dbReference type="NCBI Taxonomy" id="166010"/>
    <lineage>
        <taxon>Eukaryota</taxon>
        <taxon>Metazoa</taxon>
        <taxon>Ecdysozoa</taxon>
        <taxon>Nematoda</taxon>
        <taxon>Chromadorea</taxon>
        <taxon>Rhabditida</taxon>
        <taxon>Tylenchina</taxon>
        <taxon>Tylenchomorpha</taxon>
        <taxon>Sphaerularioidea</taxon>
        <taxon>Anguinidae</taxon>
        <taxon>Anguininae</taxon>
        <taxon>Ditylenchus</taxon>
    </lineage>
</organism>
<accession>A0AAD4QTI3</accession>
<protein>
    <submittedName>
        <fullName evidence="3">Uncharacterized protein</fullName>
    </submittedName>
</protein>
<feature type="signal peptide" evidence="2">
    <location>
        <begin position="1"/>
        <end position="18"/>
    </location>
</feature>